<evidence type="ECO:0000313" key="2">
    <source>
        <dbReference type="EMBL" id="PUZ55840.1"/>
    </source>
</evidence>
<dbReference type="AlphaFoldDB" id="A0A2T7DJU2"/>
<evidence type="ECO:0000256" key="1">
    <source>
        <dbReference type="SAM" id="MobiDB-lite"/>
    </source>
</evidence>
<reference evidence="2 3" key="1">
    <citation type="submission" date="2018-04" db="EMBL/GenBank/DDBJ databases">
        <title>WGS assembly of Panicum hallii var. hallii HAL2.</title>
        <authorList>
            <person name="Lovell J."/>
            <person name="Jenkins J."/>
            <person name="Lowry D."/>
            <person name="Mamidi S."/>
            <person name="Sreedasyam A."/>
            <person name="Weng X."/>
            <person name="Barry K."/>
            <person name="Bonette J."/>
            <person name="Campitelli B."/>
            <person name="Daum C."/>
            <person name="Gordon S."/>
            <person name="Gould B."/>
            <person name="Lipzen A."/>
            <person name="MacQueen A."/>
            <person name="Palacio-Mejia J."/>
            <person name="Plott C."/>
            <person name="Shakirov E."/>
            <person name="Shu S."/>
            <person name="Yoshinaga Y."/>
            <person name="Zane M."/>
            <person name="Rokhsar D."/>
            <person name="Grimwood J."/>
            <person name="Schmutz J."/>
            <person name="Juenger T."/>
        </authorList>
    </citation>
    <scope>NUCLEOTIDE SEQUENCE [LARGE SCALE GENOMIC DNA]</scope>
    <source>
        <strain evidence="3">cv. HAL2</strain>
    </source>
</reference>
<organism evidence="2 3">
    <name type="scientific">Panicum hallii var. hallii</name>
    <dbReference type="NCBI Taxonomy" id="1504633"/>
    <lineage>
        <taxon>Eukaryota</taxon>
        <taxon>Viridiplantae</taxon>
        <taxon>Streptophyta</taxon>
        <taxon>Embryophyta</taxon>
        <taxon>Tracheophyta</taxon>
        <taxon>Spermatophyta</taxon>
        <taxon>Magnoliopsida</taxon>
        <taxon>Liliopsida</taxon>
        <taxon>Poales</taxon>
        <taxon>Poaceae</taxon>
        <taxon>PACMAD clade</taxon>
        <taxon>Panicoideae</taxon>
        <taxon>Panicodae</taxon>
        <taxon>Paniceae</taxon>
        <taxon>Panicinae</taxon>
        <taxon>Panicum</taxon>
        <taxon>Panicum sect. Panicum</taxon>
    </lineage>
</organism>
<evidence type="ECO:0000313" key="3">
    <source>
        <dbReference type="Proteomes" id="UP000244336"/>
    </source>
</evidence>
<keyword evidence="3" id="KW-1185">Reference proteome</keyword>
<feature type="region of interest" description="Disordered" evidence="1">
    <location>
        <begin position="274"/>
        <end position="295"/>
    </location>
</feature>
<accession>A0A2T7DJU2</accession>
<name>A0A2T7DJU2_9POAL</name>
<feature type="compositionally biased region" description="Acidic residues" evidence="1">
    <location>
        <begin position="275"/>
        <end position="290"/>
    </location>
</feature>
<dbReference type="PANTHER" id="PTHR32133">
    <property type="entry name" value="OS07G0120400 PROTEIN"/>
    <property type="match status" value="1"/>
</dbReference>
<dbReference type="EMBL" id="CM009753">
    <property type="protein sequence ID" value="PUZ55840.1"/>
    <property type="molecule type" value="Genomic_DNA"/>
</dbReference>
<sequence length="387" mass="43737">MIHESSGARTRTKIKVSLFSFQRIKERLISTSYEEDISVSVHDISCSCPRHIPPSDPARLVSFALACKNWLRVLMSGEFRQAYARRHGRPPFPDVGTDSWYALDVRQGRVVLLLNTEDLIVWLPVSGEQFVLPEPPRSYQYCAEAVICADSPECRDPECYSLHNFCVILVDCEDSLATFDQIEFFEGNKTWASIYSLNENKWGYTYALKDNRYTEYPLIERNPPVLYRDALYLMLETHKLEERRSCLWCLLQKMPIQTQGYSLPLHQGLAFAGTAEDDDEDAAEDDEGEGDGQNNISVWTLSDDSALLWSLTSIIDLDITLPAGAINPVYSPSAVGFVEGEATICIDSGEKIFTVEVESKKTRDIGPSARTLAVFPFLHFHMPTLPK</sequence>
<dbReference type="PANTHER" id="PTHR32133:SF374">
    <property type="entry name" value="F-BOX DOMAIN-CONTAINING PROTEIN"/>
    <property type="match status" value="1"/>
</dbReference>
<gene>
    <name evidence="2" type="ORF">GQ55_5G244300</name>
</gene>
<dbReference type="Proteomes" id="UP000244336">
    <property type="component" value="Chromosome 5"/>
</dbReference>
<dbReference type="Gramene" id="PUZ55840">
    <property type="protein sequence ID" value="PUZ55840"/>
    <property type="gene ID" value="GQ55_5G244300"/>
</dbReference>
<proteinExistence type="predicted"/>
<dbReference type="OrthoDB" id="692361at2759"/>
<protein>
    <submittedName>
        <fullName evidence="2">Uncharacterized protein</fullName>
    </submittedName>
</protein>